<dbReference type="GO" id="GO:0001907">
    <property type="term" value="P:symbiont-mediated killing of host cell"/>
    <property type="evidence" value="ECO:0007669"/>
    <property type="project" value="InterPro"/>
</dbReference>
<feature type="domain" description="Pesticidal crystal protein" evidence="3">
    <location>
        <begin position="47"/>
        <end position="277"/>
    </location>
</feature>
<organism evidence="4 5">
    <name type="scientific">Lunasporangiospora selenospora</name>
    <dbReference type="NCBI Taxonomy" id="979761"/>
    <lineage>
        <taxon>Eukaryota</taxon>
        <taxon>Fungi</taxon>
        <taxon>Fungi incertae sedis</taxon>
        <taxon>Mucoromycota</taxon>
        <taxon>Mortierellomycotina</taxon>
        <taxon>Mortierellomycetes</taxon>
        <taxon>Mortierellales</taxon>
        <taxon>Mortierellaceae</taxon>
        <taxon>Lunasporangiospora</taxon>
    </lineage>
</organism>
<reference evidence="4" key="1">
    <citation type="journal article" date="2020" name="Fungal Divers.">
        <title>Resolving the Mortierellaceae phylogeny through synthesis of multi-gene phylogenetics and phylogenomics.</title>
        <authorList>
            <person name="Vandepol N."/>
            <person name="Liber J."/>
            <person name="Desiro A."/>
            <person name="Na H."/>
            <person name="Kennedy M."/>
            <person name="Barry K."/>
            <person name="Grigoriev I.V."/>
            <person name="Miller A.N."/>
            <person name="O'Donnell K."/>
            <person name="Stajich J.E."/>
            <person name="Bonito G."/>
        </authorList>
    </citation>
    <scope>NUCLEOTIDE SEQUENCE</scope>
    <source>
        <strain evidence="4">KOD1015</strain>
    </source>
</reference>
<sequence length="650" mass="73966">MRLYPLIAVISLISLAFADECDVVNTEDEKWTNVRKNVLPLLGIALSFPAGFGPLQALGISVFSFFLDKIIPDPSQNPDRPDPLKLLAIELSNRMDEKLDTLTIDFFNQYAGSARNFFGNYKQAYDSWVKDERPANEKQSYSLYKFYVGQMGFLEDGPIKMSSSKFAYLALPQFVSMATIHLSVLRDAAMIGNDHLGITNTTGSKTNFREQFKKYLQKYNDALVRNYYAPFGQLSKKQHGDRYLVFNDDDFRMTKRSQELFSAITAYETTAILSAFDVAARWPMLLPPEETTLIDEMDKNNIPIDVVYTRPIYSESTKCNSYDDGFDRNNVPNSYCNINILRLKTFQQLGIPYRGLLKTIRYAKWRKDTKGPLGFTRFWFTYEDGSIVRTPGDIDNDQVGYEDMAYEDSKFITITVDPKSSVNITYAKINPDFSCGSGSCSIFAGLHFGTTSMAITPKCTETNEKLDIPEGHRFAGLYPVQNNRPREHFKWEIAFSMEYRKINRIDFQGVTTPRALRFPADYIKFQEKITGTTEDEMVYLLGGRAMKFPSNIGFRLPVRNKGFDYNLRLYAKSTSATITVNGCVLGRRGVKFGGYDLYEGDCQQQEVVLPERITIPGPLSLAGVEVTQVKVKIPQTKIHQVKIPQTKIHQ</sequence>
<comment type="caution">
    <text evidence="4">The sequence shown here is derived from an EMBL/GenBank/DDBJ whole genome shotgun (WGS) entry which is preliminary data.</text>
</comment>
<accession>A0A9P6KED6</accession>
<dbReference type="InterPro" id="IPR036716">
    <property type="entry name" value="Pest_crys_N_sf"/>
</dbReference>
<dbReference type="EMBL" id="JAABOA010001049">
    <property type="protein sequence ID" value="KAF9582444.1"/>
    <property type="molecule type" value="Genomic_DNA"/>
</dbReference>
<dbReference type="AlphaFoldDB" id="A0A9P6KED6"/>
<evidence type="ECO:0000256" key="2">
    <source>
        <dbReference type="SAM" id="SignalP"/>
    </source>
</evidence>
<protein>
    <recommendedName>
        <fullName evidence="3">Pesticidal crystal protein domain-containing protein</fullName>
    </recommendedName>
</protein>
<feature type="signal peptide" evidence="2">
    <location>
        <begin position="1"/>
        <end position="18"/>
    </location>
</feature>
<dbReference type="OrthoDB" id="2422803at2759"/>
<feature type="transmembrane region" description="Helical" evidence="1">
    <location>
        <begin position="42"/>
        <end position="67"/>
    </location>
</feature>
<gene>
    <name evidence="4" type="ORF">BGW38_000198</name>
</gene>
<name>A0A9P6KED6_9FUNG</name>
<dbReference type="Pfam" id="PF03945">
    <property type="entry name" value="Endotoxin_N"/>
    <property type="match status" value="1"/>
</dbReference>
<keyword evidence="1" id="KW-1133">Transmembrane helix</keyword>
<feature type="chain" id="PRO_5040472434" description="Pesticidal crystal protein domain-containing protein" evidence="2">
    <location>
        <begin position="19"/>
        <end position="650"/>
    </location>
</feature>
<dbReference type="Proteomes" id="UP000780801">
    <property type="component" value="Unassembled WGS sequence"/>
</dbReference>
<keyword evidence="1" id="KW-0472">Membrane</keyword>
<dbReference type="SUPFAM" id="SSF56849">
    <property type="entry name" value="delta-Endotoxin (insectocide), N-terminal domain"/>
    <property type="match status" value="1"/>
</dbReference>
<keyword evidence="1" id="KW-0812">Transmembrane</keyword>
<dbReference type="GO" id="GO:0090729">
    <property type="term" value="F:toxin activity"/>
    <property type="evidence" value="ECO:0007669"/>
    <property type="project" value="InterPro"/>
</dbReference>
<evidence type="ECO:0000313" key="4">
    <source>
        <dbReference type="EMBL" id="KAF9582444.1"/>
    </source>
</evidence>
<keyword evidence="5" id="KW-1185">Reference proteome</keyword>
<keyword evidence="2" id="KW-0732">Signal</keyword>
<feature type="non-terminal residue" evidence="4">
    <location>
        <position position="1"/>
    </location>
</feature>
<evidence type="ECO:0000256" key="1">
    <source>
        <dbReference type="SAM" id="Phobius"/>
    </source>
</evidence>
<dbReference type="InterPro" id="IPR005639">
    <property type="entry name" value="Pest_crys_dom_I"/>
</dbReference>
<dbReference type="Gene3D" id="1.20.190.10">
    <property type="entry name" value="Pesticidal crystal protein, N-terminal domain"/>
    <property type="match status" value="1"/>
</dbReference>
<evidence type="ECO:0000259" key="3">
    <source>
        <dbReference type="Pfam" id="PF03945"/>
    </source>
</evidence>
<evidence type="ECO:0000313" key="5">
    <source>
        <dbReference type="Proteomes" id="UP000780801"/>
    </source>
</evidence>
<proteinExistence type="predicted"/>